<dbReference type="EMBL" id="JAMKPW020000005">
    <property type="protein sequence ID" value="KAK8217407.1"/>
    <property type="molecule type" value="Genomic_DNA"/>
</dbReference>
<organism evidence="1 2">
    <name type="scientific">Zalaria obscura</name>
    <dbReference type="NCBI Taxonomy" id="2024903"/>
    <lineage>
        <taxon>Eukaryota</taxon>
        <taxon>Fungi</taxon>
        <taxon>Dikarya</taxon>
        <taxon>Ascomycota</taxon>
        <taxon>Pezizomycotina</taxon>
        <taxon>Dothideomycetes</taxon>
        <taxon>Dothideomycetidae</taxon>
        <taxon>Dothideales</taxon>
        <taxon>Zalariaceae</taxon>
        <taxon>Zalaria</taxon>
    </lineage>
</organism>
<name>A0ACC3SKE3_9PEZI</name>
<protein>
    <submittedName>
        <fullName evidence="1">Uncharacterized protein</fullName>
    </submittedName>
</protein>
<comment type="caution">
    <text evidence="1">The sequence shown here is derived from an EMBL/GenBank/DDBJ whole genome shotgun (WGS) entry which is preliminary data.</text>
</comment>
<proteinExistence type="predicted"/>
<reference evidence="1" key="1">
    <citation type="submission" date="2024-02" db="EMBL/GenBank/DDBJ databases">
        <title>Metagenome Assembled Genome of Zalaria obscura JY119.</title>
        <authorList>
            <person name="Vighnesh L."/>
            <person name="Jagadeeshwari U."/>
            <person name="Venkata Ramana C."/>
            <person name="Sasikala C."/>
        </authorList>
    </citation>
    <scope>NUCLEOTIDE SEQUENCE</scope>
    <source>
        <strain evidence="1">JY119</strain>
    </source>
</reference>
<accession>A0ACC3SKE3</accession>
<evidence type="ECO:0000313" key="2">
    <source>
        <dbReference type="Proteomes" id="UP001320706"/>
    </source>
</evidence>
<keyword evidence="2" id="KW-1185">Reference proteome</keyword>
<evidence type="ECO:0000313" key="1">
    <source>
        <dbReference type="EMBL" id="KAK8217407.1"/>
    </source>
</evidence>
<gene>
    <name evidence="1" type="ORF">M8818_001163</name>
</gene>
<dbReference type="Proteomes" id="UP001320706">
    <property type="component" value="Unassembled WGS sequence"/>
</dbReference>
<sequence>MLGEDSLADVYVAEEARVEDAVWLDGDNLGDVDTVVEVPKVLDIFEECLTHGVRKRRPKGRKQLDSNRRRFRDWNKNGRAQIARMRTIVYELIEAGQDSGYDGLYWQGSGACRCPETCPVL</sequence>